<sequence>MRRAITQTQPTAERIRLLQAMAAFGGLSEDTLEFLLSLTHVVQRRKGEYFYREGDPARSMFVLESGKAAMYKAWEGRDHRIHTLERGESFGQVALIDLGPRNTSVLALTGSAAIELTNQHLHQLYKRYPDQYLVLYMNMARDVCRRLRAADQRAFEARVKDTDDS</sequence>
<dbReference type="Gene3D" id="2.60.120.10">
    <property type="entry name" value="Jelly Rolls"/>
    <property type="match status" value="1"/>
</dbReference>
<organism evidence="2 3">
    <name type="scientific">Thiohalobacter thiocyanaticus</name>
    <dbReference type="NCBI Taxonomy" id="585455"/>
    <lineage>
        <taxon>Bacteria</taxon>
        <taxon>Pseudomonadati</taxon>
        <taxon>Pseudomonadota</taxon>
        <taxon>Gammaproteobacteria</taxon>
        <taxon>Thiohalobacterales</taxon>
        <taxon>Thiohalobacteraceae</taxon>
        <taxon>Thiohalobacter</taxon>
    </lineage>
</organism>
<dbReference type="GO" id="GO:0003700">
    <property type="term" value="F:DNA-binding transcription factor activity"/>
    <property type="evidence" value="ECO:0007669"/>
    <property type="project" value="TreeGrafter"/>
</dbReference>
<dbReference type="GO" id="GO:0005829">
    <property type="term" value="C:cytosol"/>
    <property type="evidence" value="ECO:0007669"/>
    <property type="project" value="TreeGrafter"/>
</dbReference>
<dbReference type="PANTHER" id="PTHR24567:SF68">
    <property type="entry name" value="DNA-BINDING TRANSCRIPTIONAL DUAL REGULATOR CRP"/>
    <property type="match status" value="1"/>
</dbReference>
<keyword evidence="3" id="KW-1185">Reference proteome</keyword>
<dbReference type="PROSITE" id="PS50042">
    <property type="entry name" value="CNMP_BINDING_3"/>
    <property type="match status" value="1"/>
</dbReference>
<accession>A0A426QJJ4</accession>
<feature type="domain" description="Cyclic nucleotide-binding" evidence="1">
    <location>
        <begin position="23"/>
        <end position="142"/>
    </location>
</feature>
<dbReference type="OrthoDB" id="6881322at2"/>
<gene>
    <name evidence="2" type="ORF">D6C00_08260</name>
</gene>
<dbReference type="Proteomes" id="UP000287798">
    <property type="component" value="Unassembled WGS sequence"/>
</dbReference>
<name>A0A426QJJ4_9GAMM</name>
<dbReference type="InterPro" id="IPR000595">
    <property type="entry name" value="cNMP-bd_dom"/>
</dbReference>
<proteinExistence type="predicted"/>
<evidence type="ECO:0000313" key="3">
    <source>
        <dbReference type="Proteomes" id="UP000287798"/>
    </source>
</evidence>
<evidence type="ECO:0000313" key="2">
    <source>
        <dbReference type="EMBL" id="RRQ21942.1"/>
    </source>
</evidence>
<reference evidence="2 3" key="1">
    <citation type="journal article" date="2010" name="Int. J. Syst. Evol. Microbiol.">
        <title>Thiohalobacter thiocyanaticus gen. nov., sp. nov., a moderately halophilic, sulfur-oxidizing gammaproteobacterium from hypersaline lakes, that utilizes thiocyanate.</title>
        <authorList>
            <person name="Sorokin D.Y."/>
            <person name="Kovaleva O.L."/>
            <person name="Tourova T.P."/>
            <person name="Muyzer G."/>
        </authorList>
    </citation>
    <scope>NUCLEOTIDE SEQUENCE [LARGE SCALE GENOMIC DNA]</scope>
    <source>
        <strain evidence="2 3">Hrh1</strain>
    </source>
</reference>
<dbReference type="CDD" id="cd00038">
    <property type="entry name" value="CAP_ED"/>
    <property type="match status" value="1"/>
</dbReference>
<protein>
    <submittedName>
        <fullName evidence="2">Cyclic nucleotide-binding domain-containing protein</fullName>
    </submittedName>
</protein>
<dbReference type="AlphaFoldDB" id="A0A426QJJ4"/>
<dbReference type="Pfam" id="PF00027">
    <property type="entry name" value="cNMP_binding"/>
    <property type="match status" value="1"/>
</dbReference>
<dbReference type="RefSeq" id="WP_125181280.1">
    <property type="nucleotide sequence ID" value="NZ_QZMU01000001.1"/>
</dbReference>
<evidence type="ECO:0000259" key="1">
    <source>
        <dbReference type="PROSITE" id="PS50042"/>
    </source>
</evidence>
<dbReference type="EMBL" id="QZMU01000001">
    <property type="protein sequence ID" value="RRQ21942.1"/>
    <property type="molecule type" value="Genomic_DNA"/>
</dbReference>
<comment type="caution">
    <text evidence="2">The sequence shown here is derived from an EMBL/GenBank/DDBJ whole genome shotgun (WGS) entry which is preliminary data.</text>
</comment>
<dbReference type="SMART" id="SM00100">
    <property type="entry name" value="cNMP"/>
    <property type="match status" value="1"/>
</dbReference>
<dbReference type="InterPro" id="IPR014710">
    <property type="entry name" value="RmlC-like_jellyroll"/>
</dbReference>
<dbReference type="InterPro" id="IPR050397">
    <property type="entry name" value="Env_Response_Regulators"/>
</dbReference>
<dbReference type="InterPro" id="IPR018490">
    <property type="entry name" value="cNMP-bd_dom_sf"/>
</dbReference>
<dbReference type="PANTHER" id="PTHR24567">
    <property type="entry name" value="CRP FAMILY TRANSCRIPTIONAL REGULATORY PROTEIN"/>
    <property type="match status" value="1"/>
</dbReference>
<dbReference type="SUPFAM" id="SSF51206">
    <property type="entry name" value="cAMP-binding domain-like"/>
    <property type="match status" value="1"/>
</dbReference>